<dbReference type="Proteomes" id="UP001175147">
    <property type="component" value="Unassembled WGS sequence"/>
</dbReference>
<evidence type="ECO:0000313" key="1">
    <source>
        <dbReference type="EMBL" id="MDO7019394.1"/>
    </source>
</evidence>
<protein>
    <recommendedName>
        <fullName evidence="3">Tail sheath protein</fullName>
    </recommendedName>
</protein>
<dbReference type="RefSeq" id="WP_304384911.1">
    <property type="nucleotide sequence ID" value="NZ_JAUPBL010000022.1"/>
</dbReference>
<gene>
    <name evidence="1" type="ORF">Q5M86_01250</name>
</gene>
<reference evidence="1" key="1">
    <citation type="submission" date="2023-07" db="EMBL/GenBank/DDBJ databases">
        <title>Mucosal microbiota of week-old chicken and adult hens.</title>
        <authorList>
            <person name="Volf J."/>
            <person name="Karasova D."/>
            <person name="Crhanova M."/>
            <person name="Faldynova M."/>
            <person name="Prikrylova H."/>
            <person name="Zeman M."/>
            <person name="Babak V."/>
            <person name="Rajova J."/>
            <person name="Rychlik I."/>
        </authorList>
    </citation>
    <scope>NUCLEOTIDE SEQUENCE</scope>
    <source>
        <strain evidence="1">ET902</strain>
    </source>
</reference>
<name>A0ABT8YUA3_9SPIR</name>
<organism evidence="1 2">
    <name type="scientific">Brachyspira innocens</name>
    <dbReference type="NCBI Taxonomy" id="13264"/>
    <lineage>
        <taxon>Bacteria</taxon>
        <taxon>Pseudomonadati</taxon>
        <taxon>Spirochaetota</taxon>
        <taxon>Spirochaetia</taxon>
        <taxon>Brachyspirales</taxon>
        <taxon>Brachyspiraceae</taxon>
        <taxon>Brachyspira</taxon>
    </lineage>
</organism>
<proteinExistence type="predicted"/>
<evidence type="ECO:0008006" key="3">
    <source>
        <dbReference type="Google" id="ProtNLM"/>
    </source>
</evidence>
<dbReference type="EMBL" id="JAUPBM010000007">
    <property type="protein sequence ID" value="MDO7019394.1"/>
    <property type="molecule type" value="Genomic_DNA"/>
</dbReference>
<keyword evidence="2" id="KW-1185">Reference proteome</keyword>
<comment type="caution">
    <text evidence="1">The sequence shown here is derived from an EMBL/GenBank/DDBJ whole genome shotgun (WGS) entry which is preliminary data.</text>
</comment>
<evidence type="ECO:0000313" key="2">
    <source>
        <dbReference type="Proteomes" id="UP001175147"/>
    </source>
</evidence>
<accession>A0ABT8YUA3</accession>
<sequence length="489" mass="53030">MGSLTESSKASIVAIETENKDPNTSISSIPRKMLVLGSADTSYLGAKDKIILISKAKQAERFGVGSQLYQMIKGIFDTSLNFDVYASAISEAEDASEATADITVTGTATKNGTIYIYIGGVRVSVNVKTGEDASQIHTNMITAISSVLDVPVKAADGTDKVTLTSKWKGKTANEITLSQGINEEETNAMPEGISLTFSSETLEGGLGDVSLEKVLSEFDSTYYTSIATAFTDTQNLNLLMDRSEELFSATEKRGFYVVGGYNEKESDYISLVENRNDKYYCAFWAEQSITPKYMIGALACRSIENSLAESVSVAFGGAIDGIIAGKSPYRKFEELDNIVKKGGSYSVYNSYGEVLFKDTFTTYKTADDGSESNAYSFLQTIGKLQVLQYEMNDVFSKAPYYKAVLVSDESSVRSDVNAVKPKTAKATLTTLIRDWEARGLLNNATSSIENITAQIGSAAGRLEIGFMAYFSTPLGQVDIKVDWTLQVNS</sequence>